<dbReference type="InterPro" id="IPR038250">
    <property type="entry name" value="TGT_C2_sf"/>
</dbReference>
<dbReference type="GO" id="GO:0002099">
    <property type="term" value="P:tRNA wobble guanine modification"/>
    <property type="evidence" value="ECO:0007669"/>
    <property type="project" value="TreeGrafter"/>
</dbReference>
<dbReference type="AlphaFoldDB" id="G7WKT3"/>
<sequence length="589" mass="64799">MGRPPWEGEMTRHFEVKDRDGPARMGRLRLAAPVETPAILSRDLIQSVGPIWAFPSIEEAVSAGSASSEEGGRIFIGPHAPFSLHTEPTLAVPPIPRGGPSGVVVHPLTMDRPPAADVYVLGAAGSLRNPRELVASIVKIREMTPPDSALYAPALATPANLALLVYLGVDLVDGARIVVDGLLGRYHLRDGVWPVEALKELPCRCPFCRALEEEQDPKLVAEHNQLKLEEELSIVKTMIRSGTLREYAERQVRVAPEETAALRLLDQEHRYLERRTPTARRSVMYANCAESLQRVEVTRFAERVLERYRAPESDVLLLLPCSARKPYSTSRSHRLFASALGEARRRLHELILTSPLALVPRELEEVYPAASYDVPVTGRWDLLERKWLTRCLERYLERNRYRRIVAHIEGELEEAVVDSGIDAVFTGGGTDGEALGRLSEAVAEATCDARPLEGFFIQKFRALADYSFGLGAGRDLLAGGVRVRGRELSSADRKPLASFTPHGTIALSPEGARRLLSRGGYVVEIGDFVPRGDVLAPGVARADDQIRPGDEVIVTGEAAFGVGRAKMSGWEMVEATRGIAVELRHVERV</sequence>
<dbReference type="InterPro" id="IPR040777">
    <property type="entry name" value="DUF5591"/>
</dbReference>
<dbReference type="InterPro" id="IPR004521">
    <property type="entry name" value="Uncharacterised_CHP00451"/>
</dbReference>
<comment type="similarity">
    <text evidence="2">Belongs to the archaeosine synthase type 1 family.</text>
</comment>
<evidence type="ECO:0000256" key="1">
    <source>
        <dbReference type="ARBA" id="ARBA00005030"/>
    </source>
</evidence>
<dbReference type="SMART" id="SM00359">
    <property type="entry name" value="PUA"/>
    <property type="match status" value="1"/>
</dbReference>
<dbReference type="UniPathway" id="UPA00393"/>
<dbReference type="GO" id="GO:0005737">
    <property type="term" value="C:cytoplasm"/>
    <property type="evidence" value="ECO:0007669"/>
    <property type="project" value="TreeGrafter"/>
</dbReference>
<accession>G7WKT3</accession>
<evidence type="ECO:0000259" key="4">
    <source>
        <dbReference type="SMART" id="SM00359"/>
    </source>
</evidence>
<proteinExistence type="inferred from homology"/>
<dbReference type="SUPFAM" id="SSF88697">
    <property type="entry name" value="PUA domain-like"/>
    <property type="match status" value="1"/>
</dbReference>
<dbReference type="STRING" id="1110509.Mhar_0738"/>
<keyword evidence="5" id="KW-0808">Transferase</keyword>
<dbReference type="Gene3D" id="3.10.450.90">
    <property type="entry name" value="ArcTGT, C2 domain"/>
    <property type="match status" value="1"/>
</dbReference>
<dbReference type="Proteomes" id="UP000005877">
    <property type="component" value="Chromosome"/>
</dbReference>
<dbReference type="GO" id="GO:0016740">
    <property type="term" value="F:transferase activity"/>
    <property type="evidence" value="ECO:0007669"/>
    <property type="project" value="UniProtKB-KW"/>
</dbReference>
<evidence type="ECO:0000313" key="5">
    <source>
        <dbReference type="EMBL" id="AET64116.1"/>
    </source>
</evidence>
<dbReference type="Gene3D" id="3.20.20.105">
    <property type="entry name" value="Queuine tRNA-ribosyltransferase-like"/>
    <property type="match status" value="1"/>
</dbReference>
<dbReference type="SUPFAM" id="SSF51713">
    <property type="entry name" value="tRNA-guanine transglycosylase"/>
    <property type="match status" value="1"/>
</dbReference>
<dbReference type="Pfam" id="PF01472">
    <property type="entry name" value="PUA"/>
    <property type="match status" value="1"/>
</dbReference>
<dbReference type="Gene3D" id="3.40.50.10630">
    <property type="entry name" value="Uracil-DNA glycosylase-like"/>
    <property type="match status" value="1"/>
</dbReference>
<dbReference type="NCBIfam" id="TIGR00451">
    <property type="entry name" value="unchar_dom_2"/>
    <property type="match status" value="1"/>
</dbReference>
<name>G7WKT3_METH6</name>
<dbReference type="InterPro" id="IPR002478">
    <property type="entry name" value="PUA"/>
</dbReference>
<reference evidence="5 6" key="1">
    <citation type="journal article" date="2012" name="PLoS ONE">
        <title>The genome characteristics and predicted function of methyl-group oxidation pathway in the obligate aceticlastic methanogens, Methanosaeta spp.</title>
        <authorList>
            <person name="Zhu J."/>
            <person name="Zheng H."/>
            <person name="Ai G."/>
            <person name="Zhang G."/>
            <person name="Liu D."/>
            <person name="Liu X."/>
            <person name="Dong X."/>
        </authorList>
    </citation>
    <scope>NUCLEOTIDE SEQUENCE [LARGE SCALE GENOMIC DNA]</scope>
    <source>
        <strain evidence="5 6">6Ac</strain>
    </source>
</reference>
<dbReference type="InterPro" id="IPR036974">
    <property type="entry name" value="PUA_sf"/>
</dbReference>
<dbReference type="GO" id="GO:0003723">
    <property type="term" value="F:RNA binding"/>
    <property type="evidence" value="ECO:0007669"/>
    <property type="project" value="InterPro"/>
</dbReference>
<dbReference type="InterPro" id="IPR053418">
    <property type="entry name" value="Archaeosine_synthase_1"/>
</dbReference>
<dbReference type="NCBIfam" id="NF040592">
    <property type="entry name" value="tRNA_mod_ArcS"/>
    <property type="match status" value="1"/>
</dbReference>
<evidence type="ECO:0000256" key="2">
    <source>
        <dbReference type="ARBA" id="ARBA00008906"/>
    </source>
</evidence>
<comment type="pathway">
    <text evidence="1">tRNA modification; archaeosine-tRNA biosynthesis.</text>
</comment>
<dbReference type="PATRIC" id="fig|1110509.7.peg.828"/>
<dbReference type="SUPFAM" id="SSF52141">
    <property type="entry name" value="Uracil-DNA glycosylase-like"/>
    <property type="match status" value="1"/>
</dbReference>
<dbReference type="HOGENOM" id="CLU_029831_0_0_2"/>
<feature type="domain" description="PUA" evidence="4">
    <location>
        <begin position="521"/>
        <end position="588"/>
    </location>
</feature>
<dbReference type="PROSITE" id="PS50890">
    <property type="entry name" value="PUA"/>
    <property type="match status" value="1"/>
</dbReference>
<dbReference type="PANTHER" id="PTHR46499:SF2">
    <property type="entry name" value="ARCHAEOSINE SYNTHASE"/>
    <property type="match status" value="1"/>
</dbReference>
<dbReference type="InterPro" id="IPR050076">
    <property type="entry name" value="ArchSynthase1/Queuine_TRR"/>
</dbReference>
<evidence type="ECO:0000256" key="3">
    <source>
        <dbReference type="ARBA" id="ARBA00022694"/>
    </source>
</evidence>
<dbReference type="Pfam" id="PF17884">
    <property type="entry name" value="DUF5591"/>
    <property type="match status" value="1"/>
</dbReference>
<dbReference type="InterPro" id="IPR002616">
    <property type="entry name" value="tRNA_ribo_trans-like"/>
</dbReference>
<dbReference type="CDD" id="cd21149">
    <property type="entry name" value="PUA_archaeosine_TGT"/>
    <property type="match status" value="1"/>
</dbReference>
<organism evidence="5 6">
    <name type="scientific">Methanothrix harundinacea (strain 6Ac)</name>
    <name type="common">Methanosaeta harundinacea</name>
    <dbReference type="NCBI Taxonomy" id="1110509"/>
    <lineage>
        <taxon>Archaea</taxon>
        <taxon>Methanobacteriati</taxon>
        <taxon>Methanobacteriota</taxon>
        <taxon>Stenosarchaea group</taxon>
        <taxon>Methanomicrobia</taxon>
        <taxon>Methanotrichales</taxon>
        <taxon>Methanotrichaceae</taxon>
        <taxon>Methanothrix</taxon>
    </lineage>
</organism>
<dbReference type="Pfam" id="PF01702">
    <property type="entry name" value="TGT"/>
    <property type="match status" value="1"/>
</dbReference>
<dbReference type="InterPro" id="IPR036511">
    <property type="entry name" value="TGT-like_sf"/>
</dbReference>
<dbReference type="KEGG" id="mhi:Mhar_0738"/>
<protein>
    <submittedName>
        <fullName evidence="5">Archaeosine tRNA-ribosyltransferase</fullName>
    </submittedName>
</protein>
<gene>
    <name evidence="5" type="ordered locus">Mhar_0738</name>
</gene>
<dbReference type="PANTHER" id="PTHR46499">
    <property type="entry name" value="QUEUINE TRNA-RIBOSYLTRANSFERASE"/>
    <property type="match status" value="1"/>
</dbReference>
<keyword evidence="6" id="KW-1185">Reference proteome</keyword>
<keyword evidence="3" id="KW-0819">tRNA processing</keyword>
<dbReference type="Gene3D" id="2.30.130.10">
    <property type="entry name" value="PUA domain"/>
    <property type="match status" value="1"/>
</dbReference>
<dbReference type="SUPFAM" id="SSF88802">
    <property type="entry name" value="Pre-PUA domain"/>
    <property type="match status" value="1"/>
</dbReference>
<dbReference type="InterPro" id="IPR036895">
    <property type="entry name" value="Uracil-DNA_glycosylase-like_sf"/>
</dbReference>
<dbReference type="InterPro" id="IPR015947">
    <property type="entry name" value="PUA-like_sf"/>
</dbReference>
<evidence type="ECO:0000313" key="6">
    <source>
        <dbReference type="Proteomes" id="UP000005877"/>
    </source>
</evidence>
<dbReference type="EMBL" id="CP003117">
    <property type="protein sequence ID" value="AET64116.1"/>
    <property type="molecule type" value="Genomic_DNA"/>
</dbReference>